<dbReference type="InterPro" id="IPR012349">
    <property type="entry name" value="Split_barrel_FMN-bd"/>
</dbReference>
<dbReference type="EC" id="1.4.3.5" evidence="2"/>
<proteinExistence type="predicted"/>
<feature type="domain" description="Pyridoxamine 5'-phosphate oxidase N-terminal" evidence="1">
    <location>
        <begin position="22"/>
        <end position="130"/>
    </location>
</feature>
<dbReference type="InterPro" id="IPR011576">
    <property type="entry name" value="Pyridox_Oxase_N"/>
</dbReference>
<dbReference type="SUPFAM" id="SSF50475">
    <property type="entry name" value="FMN-binding split barrel"/>
    <property type="match status" value="1"/>
</dbReference>
<dbReference type="EC" id="1.-.-.-" evidence="2"/>
<dbReference type="GO" id="GO:0004733">
    <property type="term" value="F:pyridoxamine phosphate oxidase activity"/>
    <property type="evidence" value="ECO:0007669"/>
    <property type="project" value="UniProtKB-EC"/>
</dbReference>
<comment type="caution">
    <text evidence="2">The sequence shown here is derived from an EMBL/GenBank/DDBJ whole genome shotgun (WGS) entry which is preliminary data.</text>
</comment>
<keyword evidence="3" id="KW-1185">Reference proteome</keyword>
<keyword evidence="2" id="KW-0560">Oxidoreductase</keyword>
<sequence>MVEQPRPLVERKRDALEHLASDKDLWIASADGEGDPTLVPVSFWWDGESIFIATVRTNPTGLNIARNGRVRVALGHPRDVVLIEAAATLLESSQLPPNYGEAYAEKCGWDPRESPGYRFFRIDPERIESWRELNEHADREIFRDGGWVV</sequence>
<evidence type="ECO:0000313" key="3">
    <source>
        <dbReference type="Proteomes" id="UP001592581"/>
    </source>
</evidence>
<dbReference type="RefSeq" id="WP_380565295.1">
    <property type="nucleotide sequence ID" value="NZ_JBEUKS010000005.1"/>
</dbReference>
<dbReference type="EMBL" id="JBEUKS010000005">
    <property type="protein sequence ID" value="MFC1439728.1"/>
    <property type="molecule type" value="Genomic_DNA"/>
</dbReference>
<dbReference type="Pfam" id="PF01243">
    <property type="entry name" value="PNPOx_N"/>
    <property type="match status" value="1"/>
</dbReference>
<name>A0ABV6XN92_9ACTN</name>
<organism evidence="2 3">
    <name type="scientific">Streptacidiphilus jeojiensis</name>
    <dbReference type="NCBI Taxonomy" id="3229225"/>
    <lineage>
        <taxon>Bacteria</taxon>
        <taxon>Bacillati</taxon>
        <taxon>Actinomycetota</taxon>
        <taxon>Actinomycetes</taxon>
        <taxon>Kitasatosporales</taxon>
        <taxon>Streptomycetaceae</taxon>
        <taxon>Streptacidiphilus</taxon>
    </lineage>
</organism>
<dbReference type="Proteomes" id="UP001592581">
    <property type="component" value="Unassembled WGS sequence"/>
</dbReference>
<gene>
    <name evidence="2" type="ORF">ABUW04_15830</name>
</gene>
<evidence type="ECO:0000313" key="2">
    <source>
        <dbReference type="EMBL" id="MFC1439728.1"/>
    </source>
</evidence>
<evidence type="ECO:0000259" key="1">
    <source>
        <dbReference type="Pfam" id="PF01243"/>
    </source>
</evidence>
<accession>A0ABV6XN92</accession>
<protein>
    <submittedName>
        <fullName evidence="2">Pyridoxamine 5'-phosphate oxidase family protein</fullName>
        <ecNumber evidence="2">1.-.-.-</ecNumber>
        <ecNumber evidence="2">1.4.3.5</ecNumber>
    </submittedName>
</protein>
<dbReference type="Gene3D" id="2.30.110.10">
    <property type="entry name" value="Electron Transport, Fmn-binding Protein, Chain A"/>
    <property type="match status" value="1"/>
</dbReference>
<reference evidence="2 3" key="1">
    <citation type="submission" date="2024-06" db="EMBL/GenBank/DDBJ databases">
        <authorList>
            <person name="Lee S.D."/>
        </authorList>
    </citation>
    <scope>NUCLEOTIDE SEQUENCE [LARGE SCALE GENOMIC DNA]</scope>
    <source>
        <strain evidence="2 3">N1-10</strain>
    </source>
</reference>